<dbReference type="Proteomes" id="UP000759443">
    <property type="component" value="Unassembled WGS sequence"/>
</dbReference>
<dbReference type="PANTHER" id="PTHR44757:SF2">
    <property type="entry name" value="BIOFILM ARCHITECTURE MAINTENANCE PROTEIN MBAA"/>
    <property type="match status" value="1"/>
</dbReference>
<reference evidence="4 5" key="1">
    <citation type="submission" date="2021-03" db="EMBL/GenBank/DDBJ databases">
        <title>Genomic Encyclopedia of Type Strains, Phase IV (KMG-IV): sequencing the most valuable type-strain genomes for metagenomic binning, comparative biology and taxonomic classification.</title>
        <authorList>
            <person name="Goeker M."/>
        </authorList>
    </citation>
    <scope>NUCLEOTIDE SEQUENCE [LARGE SCALE GENOMIC DNA]</scope>
    <source>
        <strain evidence="4 5">DSM 21600</strain>
    </source>
</reference>
<dbReference type="SUPFAM" id="SSF55073">
    <property type="entry name" value="Nucleotide cyclase"/>
    <property type="match status" value="1"/>
</dbReference>
<dbReference type="CDD" id="cd01949">
    <property type="entry name" value="GGDEF"/>
    <property type="match status" value="1"/>
</dbReference>
<name>A0ABS4DU73_9HYPH</name>
<comment type="caution">
    <text evidence="4">The sequence shown here is derived from an EMBL/GenBank/DDBJ whole genome shotgun (WGS) entry which is preliminary data.</text>
</comment>
<evidence type="ECO:0000313" key="5">
    <source>
        <dbReference type="Proteomes" id="UP000759443"/>
    </source>
</evidence>
<gene>
    <name evidence="4" type="ORF">J2Z17_000679</name>
</gene>
<dbReference type="Pfam" id="PF00990">
    <property type="entry name" value="GGDEF"/>
    <property type="match status" value="1"/>
</dbReference>
<organism evidence="4 5">
    <name type="scientific">Rhizobium halophytocola</name>
    <dbReference type="NCBI Taxonomy" id="735519"/>
    <lineage>
        <taxon>Bacteria</taxon>
        <taxon>Pseudomonadati</taxon>
        <taxon>Pseudomonadota</taxon>
        <taxon>Alphaproteobacteria</taxon>
        <taxon>Hyphomicrobiales</taxon>
        <taxon>Rhizobiaceae</taxon>
        <taxon>Rhizobium/Agrobacterium group</taxon>
        <taxon>Rhizobium</taxon>
    </lineage>
</organism>
<evidence type="ECO:0000259" key="2">
    <source>
        <dbReference type="PROSITE" id="PS50883"/>
    </source>
</evidence>
<dbReference type="PROSITE" id="PS50883">
    <property type="entry name" value="EAL"/>
    <property type="match status" value="1"/>
</dbReference>
<dbReference type="PANTHER" id="PTHR44757">
    <property type="entry name" value="DIGUANYLATE CYCLASE DGCP"/>
    <property type="match status" value="1"/>
</dbReference>
<feature type="domain" description="EAL" evidence="2">
    <location>
        <begin position="502"/>
        <end position="767"/>
    </location>
</feature>
<dbReference type="SMART" id="SM00052">
    <property type="entry name" value="EAL"/>
    <property type="match status" value="1"/>
</dbReference>
<dbReference type="PROSITE" id="PS50887">
    <property type="entry name" value="GGDEF"/>
    <property type="match status" value="1"/>
</dbReference>
<evidence type="ECO:0000313" key="4">
    <source>
        <dbReference type="EMBL" id="MBP1849258.1"/>
    </source>
</evidence>
<dbReference type="SMART" id="SM00267">
    <property type="entry name" value="GGDEF"/>
    <property type="match status" value="1"/>
</dbReference>
<dbReference type="RefSeq" id="WP_209942262.1">
    <property type="nucleotide sequence ID" value="NZ_JAGGJU010000002.1"/>
</dbReference>
<keyword evidence="5" id="KW-1185">Reference proteome</keyword>
<dbReference type="InterPro" id="IPR029787">
    <property type="entry name" value="Nucleotide_cyclase"/>
</dbReference>
<dbReference type="EMBL" id="JAGGJU010000002">
    <property type="protein sequence ID" value="MBP1849258.1"/>
    <property type="molecule type" value="Genomic_DNA"/>
</dbReference>
<keyword evidence="1" id="KW-1133">Transmembrane helix</keyword>
<dbReference type="SUPFAM" id="SSF141868">
    <property type="entry name" value="EAL domain-like"/>
    <property type="match status" value="1"/>
</dbReference>
<dbReference type="Gene3D" id="3.20.20.450">
    <property type="entry name" value="EAL domain"/>
    <property type="match status" value="1"/>
</dbReference>
<dbReference type="InterPro" id="IPR052155">
    <property type="entry name" value="Biofilm_reg_signaling"/>
</dbReference>
<dbReference type="NCBIfam" id="TIGR00254">
    <property type="entry name" value="GGDEF"/>
    <property type="match status" value="1"/>
</dbReference>
<protein>
    <submittedName>
        <fullName evidence="4">Diguanylate cyclase (GGDEF)-like protein</fullName>
    </submittedName>
</protein>
<dbReference type="Pfam" id="PF00563">
    <property type="entry name" value="EAL"/>
    <property type="match status" value="1"/>
</dbReference>
<keyword evidence="1" id="KW-0472">Membrane</keyword>
<dbReference type="CDD" id="cd01948">
    <property type="entry name" value="EAL"/>
    <property type="match status" value="1"/>
</dbReference>
<accession>A0ABS4DU73</accession>
<dbReference type="PROSITE" id="PS51257">
    <property type="entry name" value="PROKAR_LIPOPROTEIN"/>
    <property type="match status" value="1"/>
</dbReference>
<proteinExistence type="predicted"/>
<evidence type="ECO:0000259" key="3">
    <source>
        <dbReference type="PROSITE" id="PS50887"/>
    </source>
</evidence>
<dbReference type="Gene3D" id="3.30.70.270">
    <property type="match status" value="1"/>
</dbReference>
<dbReference type="InterPro" id="IPR000160">
    <property type="entry name" value="GGDEF_dom"/>
</dbReference>
<feature type="transmembrane region" description="Helical" evidence="1">
    <location>
        <begin position="287"/>
        <end position="307"/>
    </location>
</feature>
<dbReference type="InterPro" id="IPR043128">
    <property type="entry name" value="Rev_trsase/Diguanyl_cyclase"/>
</dbReference>
<dbReference type="InterPro" id="IPR035919">
    <property type="entry name" value="EAL_sf"/>
</dbReference>
<feature type="domain" description="GGDEF" evidence="3">
    <location>
        <begin position="357"/>
        <end position="493"/>
    </location>
</feature>
<evidence type="ECO:0000256" key="1">
    <source>
        <dbReference type="SAM" id="Phobius"/>
    </source>
</evidence>
<sequence length="772" mass="83564">MRSSTGSILPLVALSCAGTLALVILSSIWAGSEADLAALDRQQQLVDSRLNDQLRRAARDVRLMSTGYASLLLAMRSDNGQMPGIAPGARITDPKGSLQSDVFSEIFTSVFGYNETYLVSGSGDLFLDGDAASVQRYNWLRPLLQPQIDAARLTQKQPFTFGNGQVGMRRDGPENAAHVELTRLEGRPSIVGTIAVGKDPRPGHAAEAQGAKAGDGRIYLIAFQFLDGAVLDALSREQGLSGARYARTADAEGEEVVFPIEATSDSEPIGYIIWKPDLPGSRVVSRLVPALSFAGLIIAVLFFALFSRLRRSLTELRASEHHARHVSLHDVLTGLPNRAMLNSRFDDSLRMLAEDGRRTAVALIDLDRFKSVNDTFGHQAGDELLKLAVDRIRRLMRPGDTLARIGGDEFALLLPEILGADREPHAFCMQIVDAMSVPFPLREGQATVYVGCSIGLAIMSDRSQTTAEILQSADLALYAAKAAGRGCCVTFDPSMSQDSRAREALKGDLREVLSRSDSPASKVEDIGDVGQLEVHYQPIHSSAPSADFCGAEALVRWRHGRLGLLSPDKFIALAEEGGLIVQLGNFVLREACRAALLWPEDSFVAVNVSPTQLQRETFETEVMTILKETGLAPSRLELELTETALFDLDCNAQAALSRLRAEGIQIALDDFGTGFSSLSHLMHFGIDRVKIDRSFVGLLGTEAKGATIVSAIVGLSRDLGIASTAEGVETAGQRDFLAAVGCTVLQGYFFSKPLPKDAFLRYLPQTDRAERH</sequence>
<keyword evidence="1" id="KW-0812">Transmembrane</keyword>
<dbReference type="InterPro" id="IPR001633">
    <property type="entry name" value="EAL_dom"/>
</dbReference>